<reference evidence="2 3" key="1">
    <citation type="submission" date="2024-09" db="EMBL/GenBank/DDBJ databases">
        <title>Rethinking Asexuality: The Enigmatic Case of Functional Sexual Genes in Lepraria (Stereocaulaceae).</title>
        <authorList>
            <person name="Doellman M."/>
            <person name="Sun Y."/>
            <person name="Barcenas-Pena A."/>
            <person name="Lumbsch H.T."/>
            <person name="Grewe F."/>
        </authorList>
    </citation>
    <scope>NUCLEOTIDE SEQUENCE [LARGE SCALE GENOMIC DNA]</scope>
    <source>
        <strain evidence="2 3">Mercado 3170</strain>
    </source>
</reference>
<feature type="region of interest" description="Disordered" evidence="1">
    <location>
        <begin position="91"/>
        <end position="112"/>
    </location>
</feature>
<evidence type="ECO:0000313" key="2">
    <source>
        <dbReference type="EMBL" id="KAL2046324.1"/>
    </source>
</evidence>
<dbReference type="EMBL" id="JBEFKJ010000004">
    <property type="protein sequence ID" value="KAL2046324.1"/>
    <property type="molecule type" value="Genomic_DNA"/>
</dbReference>
<evidence type="ECO:0000256" key="1">
    <source>
        <dbReference type="SAM" id="MobiDB-lite"/>
    </source>
</evidence>
<accession>A0ABR4ANR9</accession>
<protein>
    <submittedName>
        <fullName evidence="2">Uncharacterized protein</fullName>
    </submittedName>
</protein>
<name>A0ABR4ANR9_9LECA</name>
<evidence type="ECO:0000313" key="3">
    <source>
        <dbReference type="Proteomes" id="UP001590950"/>
    </source>
</evidence>
<organism evidence="2 3">
    <name type="scientific">Stereocaulon virgatum</name>
    <dbReference type="NCBI Taxonomy" id="373712"/>
    <lineage>
        <taxon>Eukaryota</taxon>
        <taxon>Fungi</taxon>
        <taxon>Dikarya</taxon>
        <taxon>Ascomycota</taxon>
        <taxon>Pezizomycotina</taxon>
        <taxon>Lecanoromycetes</taxon>
        <taxon>OSLEUM clade</taxon>
        <taxon>Lecanoromycetidae</taxon>
        <taxon>Lecanorales</taxon>
        <taxon>Lecanorineae</taxon>
        <taxon>Stereocaulaceae</taxon>
        <taxon>Stereocaulon</taxon>
    </lineage>
</organism>
<proteinExistence type="predicted"/>
<comment type="caution">
    <text evidence="2">The sequence shown here is derived from an EMBL/GenBank/DDBJ whole genome shotgun (WGS) entry which is preliminary data.</text>
</comment>
<gene>
    <name evidence="2" type="ORF">N7G274_001771</name>
</gene>
<dbReference type="Proteomes" id="UP001590950">
    <property type="component" value="Unassembled WGS sequence"/>
</dbReference>
<sequence length="392" mass="42747">MPCPILGSPTQASSKMSTKSELQALLRFLSQDAKVPLPIAMGKVKELQKADLTSPETLAKSDLGTVQAIFPDDKLAKQVLNAAKRVTKKRTLGDANPVSPAKRKKTSFTEESLSPAVVEDTLALPEVKVDEDELRSTVLHTNRAPLVLAFAVTLLKYTMPFQPLSSRLSLAQAVVSVNSRAKAVSLGMEKGKSAEDDGWGQGQPKIRIMGRDIRVMKRWGYEWKGKAEKPEIKTEDVQPGDSQDTLKQENQAGDEPALWGLDLEALRSSNGPLVSGAQGAHASGLPIYNAQSARAYLLKAFASPTLSTEESSLNKKSPANLKAEKERNLALLLQALDLLYSSWAYVLGREELDKRAWAWYVAVRPDVEHGVAGWGGKGEVELNQILDLRRNG</sequence>
<feature type="compositionally biased region" description="Polar residues" evidence="1">
    <location>
        <begin position="240"/>
        <end position="250"/>
    </location>
</feature>
<keyword evidence="3" id="KW-1185">Reference proteome</keyword>
<feature type="region of interest" description="Disordered" evidence="1">
    <location>
        <begin position="230"/>
        <end position="250"/>
    </location>
</feature>